<organism evidence="1 2">
    <name type="scientific">Alicyclobacillus fastidiosus</name>
    <dbReference type="NCBI Taxonomy" id="392011"/>
    <lineage>
        <taxon>Bacteria</taxon>
        <taxon>Bacillati</taxon>
        <taxon>Bacillota</taxon>
        <taxon>Bacilli</taxon>
        <taxon>Bacillales</taxon>
        <taxon>Alicyclobacillaceae</taxon>
        <taxon>Alicyclobacillus</taxon>
    </lineage>
</organism>
<dbReference type="RefSeq" id="WP_275475941.1">
    <property type="nucleotide sequence ID" value="NZ_CP162940.1"/>
</dbReference>
<proteinExistence type="predicted"/>
<dbReference type="Gene3D" id="2.30.110.10">
    <property type="entry name" value="Electron Transport, Fmn-binding Protein, Chain A"/>
    <property type="match status" value="1"/>
</dbReference>
<dbReference type="InterPro" id="IPR024747">
    <property type="entry name" value="Pyridox_Oxase-rel"/>
</dbReference>
<dbReference type="PANTHER" id="PTHR34071">
    <property type="entry name" value="5-NITROIMIDAZOLE ANTIBIOTICS RESISTANCE PROTEIN, NIMA-FAMILY-RELATED PROTEIN-RELATED"/>
    <property type="match status" value="1"/>
</dbReference>
<gene>
    <name evidence="1" type="ORF">KKP3000_001803</name>
</gene>
<dbReference type="PANTHER" id="PTHR34071:SF2">
    <property type="entry name" value="FLAVIN-NUCLEOTIDE-BINDING PROTEIN"/>
    <property type="match status" value="1"/>
</dbReference>
<dbReference type="SUPFAM" id="SSF50475">
    <property type="entry name" value="FMN-binding split barrel"/>
    <property type="match status" value="1"/>
</dbReference>
<sequence>MMNITTDGIRKQTLAITDATVVDQLLRTCRVGFLGLVDRDEPYVVPLNYVWYLDSIYIHGAQYGRKAALLANSPKATFTVANDAGTIANPVPAKTDTAYLSAMVFGRICIVEDLEEATSALEAMLCKYVPGYFNSPLHSGHVQSYVSGAGSHVAVYRLHGDQITAKRNPEQMSMMFYPGRTRKADLQHDHK</sequence>
<dbReference type="InterPro" id="IPR012349">
    <property type="entry name" value="Split_barrel_FMN-bd"/>
</dbReference>
<reference evidence="1 2" key="1">
    <citation type="journal article" date="2024" name="Int. J. Mol. Sci.">
        <title>Exploration of Alicyclobacillus spp. Genome in Search of Antibiotic Resistance.</title>
        <authorList>
            <person name="Bucka-Kolendo J."/>
            <person name="Kiousi D.E."/>
            <person name="Dekowska A."/>
            <person name="Mikolajczuk-Szczyrba A."/>
            <person name="Karadedos D.M."/>
            <person name="Michael P."/>
            <person name="Galanis A."/>
            <person name="Sokolowska B."/>
        </authorList>
    </citation>
    <scope>NUCLEOTIDE SEQUENCE [LARGE SCALE GENOMIC DNA]</scope>
    <source>
        <strain evidence="1 2">KKP 3000</strain>
    </source>
</reference>
<keyword evidence="2" id="KW-1185">Reference proteome</keyword>
<evidence type="ECO:0000313" key="1">
    <source>
        <dbReference type="EMBL" id="MFB5192594.1"/>
    </source>
</evidence>
<evidence type="ECO:0000313" key="2">
    <source>
        <dbReference type="Proteomes" id="UP001579974"/>
    </source>
</evidence>
<dbReference type="Proteomes" id="UP001579974">
    <property type="component" value="Unassembled WGS sequence"/>
</dbReference>
<dbReference type="EMBL" id="JBDXSU010000025">
    <property type="protein sequence ID" value="MFB5192594.1"/>
    <property type="molecule type" value="Genomic_DNA"/>
</dbReference>
<accession>A0ABV5AJX5</accession>
<name>A0ABV5AJX5_9BACL</name>
<dbReference type="Pfam" id="PF12900">
    <property type="entry name" value="Pyridox_ox_2"/>
    <property type="match status" value="1"/>
</dbReference>
<protein>
    <submittedName>
        <fullName evidence="1">Pyridoxamine 5'-phosphate oxidase family protein</fullName>
    </submittedName>
</protein>
<comment type="caution">
    <text evidence="1">The sequence shown here is derived from an EMBL/GenBank/DDBJ whole genome shotgun (WGS) entry which is preliminary data.</text>
</comment>